<accession>A0A562WTY1</accession>
<dbReference type="SUPFAM" id="SSF48295">
    <property type="entry name" value="TrpR-like"/>
    <property type="match status" value="1"/>
</dbReference>
<dbReference type="NCBIfam" id="NF047646">
    <property type="entry name" value="REP_Tyr_transpos"/>
    <property type="match status" value="1"/>
</dbReference>
<dbReference type="Pfam" id="PF01797">
    <property type="entry name" value="Y1_Tnp"/>
    <property type="match status" value="1"/>
</dbReference>
<dbReference type="OrthoDB" id="9800147at2"/>
<name>A0A562WTY1_9BACT</name>
<dbReference type="Gene3D" id="3.30.70.1290">
    <property type="entry name" value="Transposase IS200-like"/>
    <property type="match status" value="1"/>
</dbReference>
<dbReference type="GO" id="GO:0004803">
    <property type="term" value="F:transposase activity"/>
    <property type="evidence" value="ECO:0007669"/>
    <property type="project" value="InterPro"/>
</dbReference>
<gene>
    <name evidence="2" type="ORF">JN12_00136</name>
</gene>
<keyword evidence="3" id="KW-1185">Reference proteome</keyword>
<protein>
    <submittedName>
        <fullName evidence="2">REP element-mobilizing transposase RayT</fullName>
    </submittedName>
</protein>
<dbReference type="GO" id="GO:0006313">
    <property type="term" value="P:DNA transposition"/>
    <property type="evidence" value="ECO:0007669"/>
    <property type="project" value="InterPro"/>
</dbReference>
<dbReference type="PANTHER" id="PTHR34322">
    <property type="entry name" value="TRANSPOSASE, Y1_TNP DOMAIN-CONTAINING"/>
    <property type="match status" value="1"/>
</dbReference>
<evidence type="ECO:0000313" key="3">
    <source>
        <dbReference type="Proteomes" id="UP000319449"/>
    </source>
</evidence>
<reference evidence="2 3" key="1">
    <citation type="submission" date="2019-07" db="EMBL/GenBank/DDBJ databases">
        <title>Genomic Encyclopedia of Archaeal and Bacterial Type Strains, Phase II (KMG-II): from individual species to whole genera.</title>
        <authorList>
            <person name="Goeker M."/>
        </authorList>
    </citation>
    <scope>NUCLEOTIDE SEQUENCE [LARGE SCALE GENOMIC DNA]</scope>
    <source>
        <strain evidence="2 3">ATCC BAA-1139</strain>
    </source>
</reference>
<organism evidence="2 3">
    <name type="scientific">Geobacter argillaceus</name>
    <dbReference type="NCBI Taxonomy" id="345631"/>
    <lineage>
        <taxon>Bacteria</taxon>
        <taxon>Pseudomonadati</taxon>
        <taxon>Thermodesulfobacteriota</taxon>
        <taxon>Desulfuromonadia</taxon>
        <taxon>Geobacterales</taxon>
        <taxon>Geobacteraceae</taxon>
        <taxon>Geobacter</taxon>
    </lineage>
</organism>
<evidence type="ECO:0000259" key="1">
    <source>
        <dbReference type="SMART" id="SM01321"/>
    </source>
</evidence>
<proteinExistence type="predicted"/>
<dbReference type="AlphaFoldDB" id="A0A562WTY1"/>
<evidence type="ECO:0000313" key="2">
    <source>
        <dbReference type="EMBL" id="TWJ33462.1"/>
    </source>
</evidence>
<sequence length="313" mass="35876">MGRPLRIEFPGAHYHVTSRGNEQKDVFKSQKDREQFLSYLESAVFRYGAVIHAYCLMSNHYHLLLETPSGNLSQIMQHINGAYTNYFNVKRKRYGHLFQGRYKAILIEADEYAKELSRYIHLNPVRAGMVSRPEEYRWSSYLDYIGGRKSPEWLKTVFILDYFGKGKNACKKYQKFVEDLIEREYESPLNGAKAATILGGAEFVTEIAARHVDGKQHGRDLPAVRKLSARPTMEAIIEAARNLAGNDRLSEKVGIYLCHKYSGAKLKEIGERFDIGESAVSQSSRRFAQELGQDEELRKLAEKLRAKLDLSKV</sequence>
<dbReference type="GO" id="GO:0043565">
    <property type="term" value="F:sequence-specific DNA binding"/>
    <property type="evidence" value="ECO:0007669"/>
    <property type="project" value="InterPro"/>
</dbReference>
<dbReference type="InterPro" id="IPR036515">
    <property type="entry name" value="Transposase_17_sf"/>
</dbReference>
<dbReference type="InterPro" id="IPR010921">
    <property type="entry name" value="Trp_repressor/repl_initiator"/>
</dbReference>
<dbReference type="Gene3D" id="1.10.1750.10">
    <property type="match status" value="1"/>
</dbReference>
<dbReference type="SMART" id="SM01321">
    <property type="entry name" value="Y1_Tnp"/>
    <property type="match status" value="1"/>
</dbReference>
<feature type="domain" description="Transposase IS200-like" evidence="1">
    <location>
        <begin position="9"/>
        <end position="123"/>
    </location>
</feature>
<dbReference type="EMBL" id="VLLN01000001">
    <property type="protein sequence ID" value="TWJ33462.1"/>
    <property type="molecule type" value="Genomic_DNA"/>
</dbReference>
<dbReference type="Proteomes" id="UP000319449">
    <property type="component" value="Unassembled WGS sequence"/>
</dbReference>
<dbReference type="InterPro" id="IPR002686">
    <property type="entry name" value="Transposase_17"/>
</dbReference>
<dbReference type="SUPFAM" id="SSF143422">
    <property type="entry name" value="Transposase IS200-like"/>
    <property type="match status" value="1"/>
</dbReference>
<comment type="caution">
    <text evidence="2">The sequence shown here is derived from an EMBL/GenBank/DDBJ whole genome shotgun (WGS) entry which is preliminary data.</text>
</comment>
<dbReference type="PANTHER" id="PTHR34322:SF2">
    <property type="entry name" value="TRANSPOSASE IS200-LIKE DOMAIN-CONTAINING PROTEIN"/>
    <property type="match status" value="1"/>
</dbReference>